<organism evidence="3 4">
    <name type="scientific">Halolactibacillus halophilus</name>
    <dbReference type="NCBI Taxonomy" id="306540"/>
    <lineage>
        <taxon>Bacteria</taxon>
        <taxon>Bacillati</taxon>
        <taxon>Bacillota</taxon>
        <taxon>Bacilli</taxon>
        <taxon>Bacillales</taxon>
        <taxon>Bacillaceae</taxon>
        <taxon>Halolactibacillus</taxon>
    </lineage>
</organism>
<dbReference type="EMBL" id="FOXC01000027">
    <property type="protein sequence ID" value="SFP53768.1"/>
    <property type="molecule type" value="Genomic_DNA"/>
</dbReference>
<feature type="transmembrane region" description="Helical" evidence="1">
    <location>
        <begin position="282"/>
        <end position="311"/>
    </location>
</feature>
<evidence type="ECO:0000256" key="1">
    <source>
        <dbReference type="SAM" id="Phobius"/>
    </source>
</evidence>
<feature type="transmembrane region" description="Helical" evidence="1">
    <location>
        <begin position="176"/>
        <end position="197"/>
    </location>
</feature>
<protein>
    <submittedName>
        <fullName evidence="2">Membrane protein</fullName>
    </submittedName>
    <submittedName>
        <fullName evidence="3">Uncharacterized conserved protein YybS, DUF2232 family</fullName>
    </submittedName>
</protein>
<dbReference type="Proteomes" id="UP000242243">
    <property type="component" value="Unassembled WGS sequence"/>
</dbReference>
<dbReference type="RefSeq" id="WP_089832761.1">
    <property type="nucleotide sequence ID" value="NZ_BJWI01000025.1"/>
</dbReference>
<dbReference type="STRING" id="306540.SAMN05421839_1274"/>
<reference evidence="2 5" key="2">
    <citation type="submission" date="2019-07" db="EMBL/GenBank/DDBJ databases">
        <title>Whole genome shotgun sequence of Halolactibacillus halophilus NBRC 100868.</title>
        <authorList>
            <person name="Hosoyama A."/>
            <person name="Uohara A."/>
            <person name="Ohji S."/>
            <person name="Ichikawa N."/>
        </authorList>
    </citation>
    <scope>NUCLEOTIDE SEQUENCE [LARGE SCALE GENOMIC DNA]</scope>
    <source>
        <strain evidence="2 5">NBRC 100868</strain>
    </source>
</reference>
<dbReference type="AlphaFoldDB" id="A0A1I5R5F9"/>
<dbReference type="Pfam" id="PF09991">
    <property type="entry name" value="DUF2232"/>
    <property type="match status" value="1"/>
</dbReference>
<evidence type="ECO:0000313" key="2">
    <source>
        <dbReference type="EMBL" id="GEM02159.1"/>
    </source>
</evidence>
<evidence type="ECO:0000313" key="4">
    <source>
        <dbReference type="Proteomes" id="UP000242243"/>
    </source>
</evidence>
<dbReference type="PANTHER" id="PTHR41324:SF1">
    <property type="entry name" value="DUF2232 DOMAIN-CONTAINING PROTEIN"/>
    <property type="match status" value="1"/>
</dbReference>
<keyword evidence="1" id="KW-0472">Membrane</keyword>
<proteinExistence type="predicted"/>
<dbReference type="EMBL" id="BJWI01000025">
    <property type="protein sequence ID" value="GEM02159.1"/>
    <property type="molecule type" value="Genomic_DNA"/>
</dbReference>
<feature type="transmembrane region" description="Helical" evidence="1">
    <location>
        <begin position="242"/>
        <end position="270"/>
    </location>
</feature>
<dbReference type="OrthoDB" id="2987886at2"/>
<keyword evidence="1" id="KW-0812">Transmembrane</keyword>
<sequence>MKEQHNQWIKDLVIYGALFIVLLVVASILPAATLFIVVLMPVPLTIFTYKYGYKRGLLMSGIVLVSTLLFAFTLFLISLPLAGLSIIVGLFVGEAMRKQKHPYEMLAQGTLGYMVGFIILVFMIENVMGVSLMTEYRVIIQESLMQSEQLIQGTGIEVTEEMLNTIEQQMLIVLDLLPAILLIGSFIFALILQWLSYKLVNNIHQEANFRFPPFYRLQLPKATIWLFLVVMVINLIEFGPDALMTIILMNVLLVFGLLFSIQGLSFMFYYLQYKKQSKVLGIVLFVISLVILPVGLYVTRILGIIDIGFMLRKRLK</sequence>
<gene>
    <name evidence="2" type="ORF">HHA03_16910</name>
    <name evidence="3" type="ORF">SAMN05421839_1274</name>
</gene>
<dbReference type="Proteomes" id="UP000321547">
    <property type="component" value="Unassembled WGS sequence"/>
</dbReference>
<dbReference type="InterPro" id="IPR018710">
    <property type="entry name" value="DUF2232"/>
</dbReference>
<feature type="transmembrane region" description="Helical" evidence="1">
    <location>
        <begin position="12"/>
        <end position="42"/>
    </location>
</feature>
<reference evidence="3 4" key="1">
    <citation type="submission" date="2016-10" db="EMBL/GenBank/DDBJ databases">
        <authorList>
            <person name="de Groot N.N."/>
        </authorList>
    </citation>
    <scope>NUCLEOTIDE SEQUENCE [LARGE SCALE GENOMIC DNA]</scope>
    <source>
        <strain evidence="3 4">DSM 17073</strain>
    </source>
</reference>
<keyword evidence="5" id="KW-1185">Reference proteome</keyword>
<feature type="transmembrane region" description="Helical" evidence="1">
    <location>
        <begin position="62"/>
        <end position="93"/>
    </location>
</feature>
<name>A0A1I5R5F9_9BACI</name>
<keyword evidence="1" id="KW-1133">Transmembrane helix</keyword>
<evidence type="ECO:0000313" key="5">
    <source>
        <dbReference type="Proteomes" id="UP000321547"/>
    </source>
</evidence>
<feature type="transmembrane region" description="Helical" evidence="1">
    <location>
        <begin position="105"/>
        <end position="124"/>
    </location>
</feature>
<dbReference type="PANTHER" id="PTHR41324">
    <property type="entry name" value="MEMBRANE PROTEIN-RELATED"/>
    <property type="match status" value="1"/>
</dbReference>
<feature type="transmembrane region" description="Helical" evidence="1">
    <location>
        <begin position="218"/>
        <end position="236"/>
    </location>
</feature>
<evidence type="ECO:0000313" key="3">
    <source>
        <dbReference type="EMBL" id="SFP53768.1"/>
    </source>
</evidence>
<accession>A0A1I5R5F9</accession>